<protein>
    <submittedName>
        <fullName evidence="1">Uncharacterized protein</fullName>
    </submittedName>
</protein>
<reference evidence="1 2" key="1">
    <citation type="submission" date="2018-12" db="EMBL/GenBank/DDBJ databases">
        <authorList>
            <consortium name="Pathogen Informatics"/>
        </authorList>
    </citation>
    <scope>NUCLEOTIDE SEQUENCE [LARGE SCALE GENOMIC DNA]</scope>
    <source>
        <strain evidence="1 2">NCTC10485</strain>
    </source>
</reference>
<proteinExistence type="predicted"/>
<dbReference type="EMBL" id="LR134355">
    <property type="protein sequence ID" value="VEG49615.1"/>
    <property type="molecule type" value="Genomic_DNA"/>
</dbReference>
<evidence type="ECO:0000313" key="2">
    <source>
        <dbReference type="Proteomes" id="UP000282551"/>
    </source>
</evidence>
<gene>
    <name evidence="1" type="ORF">NCTC10485_03926</name>
</gene>
<dbReference type="Proteomes" id="UP000282551">
    <property type="component" value="Chromosome"/>
</dbReference>
<sequence length="90" mass="9616">MSDALDTIVRTLETDVMDRVEDPYARGQLWASTGILANVAVELRAGADPNPAPSTPVTPDAEAAAELLDRVRRDVAQQVSLHYRKAASGA</sequence>
<dbReference type="AlphaFoldDB" id="A0A448IAY4"/>
<name>A0A448IAY4_MYCCI</name>
<organism evidence="1 2">
    <name type="scientific">Mycolicibacterium chitae</name>
    <name type="common">Mycobacterium chitae</name>
    <dbReference type="NCBI Taxonomy" id="1792"/>
    <lineage>
        <taxon>Bacteria</taxon>
        <taxon>Bacillati</taxon>
        <taxon>Actinomycetota</taxon>
        <taxon>Actinomycetes</taxon>
        <taxon>Mycobacteriales</taxon>
        <taxon>Mycobacteriaceae</taxon>
        <taxon>Mycolicibacterium</taxon>
    </lineage>
</organism>
<accession>A0A448IAY4</accession>
<keyword evidence="2" id="KW-1185">Reference proteome</keyword>
<evidence type="ECO:0000313" key="1">
    <source>
        <dbReference type="EMBL" id="VEG49615.1"/>
    </source>
</evidence>